<dbReference type="SMART" id="SM00360">
    <property type="entry name" value="RRM"/>
    <property type="match status" value="1"/>
</dbReference>
<keyword evidence="7" id="KW-1185">Reference proteome</keyword>
<dbReference type="InterPro" id="IPR034158">
    <property type="entry name" value="SF3B4_RRM1"/>
</dbReference>
<evidence type="ECO:0000256" key="2">
    <source>
        <dbReference type="ARBA" id="ARBA00022884"/>
    </source>
</evidence>
<proteinExistence type="predicted"/>
<dbReference type="Gene3D" id="3.30.70.330">
    <property type="match status" value="1"/>
</dbReference>
<evidence type="ECO:0000256" key="1">
    <source>
        <dbReference type="ARBA" id="ARBA00004642"/>
    </source>
</evidence>
<dbReference type="PANTHER" id="PTHR13798:SF11">
    <property type="entry name" value="RNA-BINDING PROTEIN 7-RELATED"/>
    <property type="match status" value="1"/>
</dbReference>
<dbReference type="EMBL" id="KZ772691">
    <property type="protein sequence ID" value="PTQ44656.1"/>
    <property type="molecule type" value="Genomic_DNA"/>
</dbReference>
<reference evidence="7" key="1">
    <citation type="journal article" date="2017" name="Cell">
        <title>Insights into land plant evolution garnered from the Marchantia polymorpha genome.</title>
        <authorList>
            <person name="Bowman J.L."/>
            <person name="Kohchi T."/>
            <person name="Yamato K.T."/>
            <person name="Jenkins J."/>
            <person name="Shu S."/>
            <person name="Ishizaki K."/>
            <person name="Yamaoka S."/>
            <person name="Nishihama R."/>
            <person name="Nakamura Y."/>
            <person name="Berger F."/>
            <person name="Adam C."/>
            <person name="Aki S.S."/>
            <person name="Althoff F."/>
            <person name="Araki T."/>
            <person name="Arteaga-Vazquez M.A."/>
            <person name="Balasubrmanian S."/>
            <person name="Barry K."/>
            <person name="Bauer D."/>
            <person name="Boehm C.R."/>
            <person name="Briginshaw L."/>
            <person name="Caballero-Perez J."/>
            <person name="Catarino B."/>
            <person name="Chen F."/>
            <person name="Chiyoda S."/>
            <person name="Chovatia M."/>
            <person name="Davies K.M."/>
            <person name="Delmans M."/>
            <person name="Demura T."/>
            <person name="Dierschke T."/>
            <person name="Dolan L."/>
            <person name="Dorantes-Acosta A.E."/>
            <person name="Eklund D.M."/>
            <person name="Florent S.N."/>
            <person name="Flores-Sandoval E."/>
            <person name="Fujiyama A."/>
            <person name="Fukuzawa H."/>
            <person name="Galik B."/>
            <person name="Grimanelli D."/>
            <person name="Grimwood J."/>
            <person name="Grossniklaus U."/>
            <person name="Hamada T."/>
            <person name="Haseloff J."/>
            <person name="Hetherington A.J."/>
            <person name="Higo A."/>
            <person name="Hirakawa Y."/>
            <person name="Hundley H.N."/>
            <person name="Ikeda Y."/>
            <person name="Inoue K."/>
            <person name="Inoue S.I."/>
            <person name="Ishida S."/>
            <person name="Jia Q."/>
            <person name="Kakita M."/>
            <person name="Kanazawa T."/>
            <person name="Kawai Y."/>
            <person name="Kawashima T."/>
            <person name="Kennedy M."/>
            <person name="Kinose K."/>
            <person name="Kinoshita T."/>
            <person name="Kohara Y."/>
            <person name="Koide E."/>
            <person name="Komatsu K."/>
            <person name="Kopischke S."/>
            <person name="Kubo M."/>
            <person name="Kyozuka J."/>
            <person name="Lagercrantz U."/>
            <person name="Lin S.S."/>
            <person name="Lindquist E."/>
            <person name="Lipzen A.M."/>
            <person name="Lu C.W."/>
            <person name="De Luna E."/>
            <person name="Martienssen R.A."/>
            <person name="Minamino N."/>
            <person name="Mizutani M."/>
            <person name="Mizutani M."/>
            <person name="Mochizuki N."/>
            <person name="Monte I."/>
            <person name="Mosher R."/>
            <person name="Nagasaki H."/>
            <person name="Nakagami H."/>
            <person name="Naramoto S."/>
            <person name="Nishitani K."/>
            <person name="Ohtani M."/>
            <person name="Okamoto T."/>
            <person name="Okumura M."/>
            <person name="Phillips J."/>
            <person name="Pollak B."/>
            <person name="Reinders A."/>
            <person name="Rovekamp M."/>
            <person name="Sano R."/>
            <person name="Sawa S."/>
            <person name="Schmid M.W."/>
            <person name="Shirakawa M."/>
            <person name="Solano R."/>
            <person name="Spunde A."/>
            <person name="Suetsugu N."/>
            <person name="Sugano S."/>
            <person name="Sugiyama A."/>
            <person name="Sun R."/>
            <person name="Suzuki Y."/>
            <person name="Takenaka M."/>
            <person name="Takezawa D."/>
            <person name="Tomogane H."/>
            <person name="Tsuzuki M."/>
            <person name="Ueda T."/>
            <person name="Umeda M."/>
            <person name="Ward J.M."/>
            <person name="Watanabe Y."/>
            <person name="Yazaki K."/>
            <person name="Yokoyama R."/>
            <person name="Yoshitake Y."/>
            <person name="Yotsui I."/>
            <person name="Zachgo S."/>
            <person name="Schmutz J."/>
        </authorList>
    </citation>
    <scope>NUCLEOTIDE SEQUENCE [LARGE SCALE GENOMIC DNA]</scope>
    <source>
        <strain evidence="7">Tak-1</strain>
    </source>
</reference>
<dbReference type="CDD" id="cd12334">
    <property type="entry name" value="RRM1_SF3B4"/>
    <property type="match status" value="1"/>
</dbReference>
<dbReference type="InterPro" id="IPR035979">
    <property type="entry name" value="RBD_domain_sf"/>
</dbReference>
<dbReference type="Pfam" id="PF00076">
    <property type="entry name" value="RRM_1"/>
    <property type="match status" value="1"/>
</dbReference>
<sequence>MSSNMQATLYIGNLDERVDERLLYEIMVQAGPLVEVYLPRDKESKRHKGYGFAEYRSEESAQYALNLFSGLVTLFNRTLRFAISGGGKSPQSGAGVDKSSNRVSIVDKPIHPLVEDSGPGTPCRARDVKGYCQNYYSQTHASEQYPSSSTGYGGQDMVKTDNFLTPPTHAQYYNAHLTHLSQWGVRANFMGHAYAQSASFAR</sequence>
<organism evidence="6 7">
    <name type="scientific">Marchantia polymorpha</name>
    <name type="common">Common liverwort</name>
    <name type="synonym">Marchantia aquatica</name>
    <dbReference type="NCBI Taxonomy" id="3197"/>
    <lineage>
        <taxon>Eukaryota</taxon>
        <taxon>Viridiplantae</taxon>
        <taxon>Streptophyta</taxon>
        <taxon>Embryophyta</taxon>
        <taxon>Marchantiophyta</taxon>
        <taxon>Marchantiopsida</taxon>
        <taxon>Marchantiidae</taxon>
        <taxon>Marchantiales</taxon>
        <taxon>Marchantiaceae</taxon>
        <taxon>Marchantia</taxon>
    </lineage>
</organism>
<dbReference type="GO" id="GO:0003723">
    <property type="term" value="F:RNA binding"/>
    <property type="evidence" value="ECO:0007669"/>
    <property type="project" value="UniProtKB-UniRule"/>
</dbReference>
<evidence type="ECO:0000259" key="5">
    <source>
        <dbReference type="PROSITE" id="PS50102"/>
    </source>
</evidence>
<dbReference type="InterPro" id="IPR012677">
    <property type="entry name" value="Nucleotide-bd_a/b_plait_sf"/>
</dbReference>
<dbReference type="OrthoDB" id="10259687at2759"/>
<keyword evidence="2 4" id="KW-0694">RNA-binding</keyword>
<keyword evidence="3" id="KW-0539">Nucleus</keyword>
<feature type="domain" description="RRM" evidence="5">
    <location>
        <begin position="7"/>
        <end position="86"/>
    </location>
</feature>
<dbReference type="PROSITE" id="PS50102">
    <property type="entry name" value="RRM"/>
    <property type="match status" value="1"/>
</dbReference>
<evidence type="ECO:0000256" key="4">
    <source>
        <dbReference type="PROSITE-ProRule" id="PRU00176"/>
    </source>
</evidence>
<dbReference type="PANTHER" id="PTHR13798">
    <property type="entry name" value="RNA BINDING MOTIF RBM PROTEIN -RELATED"/>
    <property type="match status" value="1"/>
</dbReference>
<gene>
    <name evidence="6" type="ORF">MARPO_0019s0080</name>
</gene>
<evidence type="ECO:0000313" key="7">
    <source>
        <dbReference type="Proteomes" id="UP000244005"/>
    </source>
</evidence>
<protein>
    <recommendedName>
        <fullName evidence="5">RRM domain-containing protein</fullName>
    </recommendedName>
</protein>
<evidence type="ECO:0000313" key="6">
    <source>
        <dbReference type="EMBL" id="PTQ44656.1"/>
    </source>
</evidence>
<dbReference type="AlphaFoldDB" id="A0A2R6XEX4"/>
<comment type="subcellular location">
    <subcellularLocation>
        <location evidence="1">Nucleus</location>
        <location evidence="1">Nucleoplasm</location>
    </subcellularLocation>
</comment>
<dbReference type="GO" id="GO:0005654">
    <property type="term" value="C:nucleoplasm"/>
    <property type="evidence" value="ECO:0007669"/>
    <property type="project" value="UniProtKB-SubCell"/>
</dbReference>
<dbReference type="InterPro" id="IPR052285">
    <property type="entry name" value="NEXT_complex_subunit"/>
</dbReference>
<dbReference type="Proteomes" id="UP000244005">
    <property type="component" value="Unassembled WGS sequence"/>
</dbReference>
<evidence type="ECO:0000256" key="3">
    <source>
        <dbReference type="ARBA" id="ARBA00023242"/>
    </source>
</evidence>
<dbReference type="Gramene" id="Mp1g13100.1">
    <property type="protein sequence ID" value="Mp1g13100.1.cds"/>
    <property type="gene ID" value="Mp1g13100"/>
</dbReference>
<accession>A0A2R6XEX4</accession>
<dbReference type="InterPro" id="IPR000504">
    <property type="entry name" value="RRM_dom"/>
</dbReference>
<name>A0A2R6XEX4_MARPO</name>
<dbReference type="SUPFAM" id="SSF54928">
    <property type="entry name" value="RNA-binding domain, RBD"/>
    <property type="match status" value="1"/>
</dbReference>